<evidence type="ECO:0000256" key="1">
    <source>
        <dbReference type="ARBA" id="ARBA00004141"/>
    </source>
</evidence>
<dbReference type="GO" id="GO:0006457">
    <property type="term" value="P:protein folding"/>
    <property type="evidence" value="ECO:0007669"/>
    <property type="project" value="InterPro"/>
</dbReference>
<organism evidence="6 7">
    <name type="scientific">Aureimonas ureilytica</name>
    <dbReference type="NCBI Taxonomy" id="401562"/>
    <lineage>
        <taxon>Bacteria</taxon>
        <taxon>Pseudomonadati</taxon>
        <taxon>Pseudomonadota</taxon>
        <taxon>Alphaproteobacteria</taxon>
        <taxon>Hyphomicrobiales</taxon>
        <taxon>Aurantimonadaceae</taxon>
        <taxon>Aureimonas</taxon>
    </lineage>
</organism>
<dbReference type="GO" id="GO:0016020">
    <property type="term" value="C:membrane"/>
    <property type="evidence" value="ECO:0007669"/>
    <property type="project" value="UniProtKB-SubCell"/>
</dbReference>
<dbReference type="SUPFAM" id="SSF158442">
    <property type="entry name" value="DsbB-like"/>
    <property type="match status" value="1"/>
</dbReference>
<proteinExistence type="predicted"/>
<dbReference type="AlphaFoldDB" id="A0A175R8G5"/>
<gene>
    <name evidence="6" type="ORF">NS226_09655</name>
</gene>
<dbReference type="InterPro" id="IPR003752">
    <property type="entry name" value="DiS_bond_form_DsbB/BdbC"/>
</dbReference>
<dbReference type="RefSeq" id="WP_058634824.1">
    <property type="nucleotide sequence ID" value="NZ_LDPZ01000020.1"/>
</dbReference>
<keyword evidence="4 5" id="KW-0472">Membrane</keyword>
<feature type="transmembrane region" description="Helical" evidence="5">
    <location>
        <begin position="148"/>
        <end position="169"/>
    </location>
</feature>
<dbReference type="Proteomes" id="UP000078272">
    <property type="component" value="Unassembled WGS sequence"/>
</dbReference>
<dbReference type="GO" id="GO:0015035">
    <property type="term" value="F:protein-disulfide reductase activity"/>
    <property type="evidence" value="ECO:0007669"/>
    <property type="project" value="InterPro"/>
</dbReference>
<protein>
    <submittedName>
        <fullName evidence="6">Membrane protein</fullName>
    </submittedName>
</protein>
<evidence type="ECO:0000313" key="6">
    <source>
        <dbReference type="EMBL" id="KTQ95681.1"/>
    </source>
</evidence>
<sequence length="182" mass="18847">MSGSSDAPFFLRRPAGFRQSVSAALVGLGMAATVGGALLFQHVGGYMPCALCLEQRTPHYIGIPLAILAFAASRLRAPAILTRGLLLVVGGLMLWSLALGVYHAGVEWSFWAGPTDCAAAGSMNLSGDLLQSLDAVHPPSCSEAALRIFGVSLAGWNAILSAVLAAIALRGAFAPGDRFQTH</sequence>
<evidence type="ECO:0000256" key="2">
    <source>
        <dbReference type="ARBA" id="ARBA00022692"/>
    </source>
</evidence>
<keyword evidence="2 5" id="KW-0812">Transmembrane</keyword>
<feature type="transmembrane region" description="Helical" evidence="5">
    <location>
        <begin position="21"/>
        <end position="40"/>
    </location>
</feature>
<dbReference type="PIRSF" id="PIRSF033913">
    <property type="entry name" value="S-S_format_DsbB"/>
    <property type="match status" value="1"/>
</dbReference>
<name>A0A175R8G5_9HYPH</name>
<feature type="transmembrane region" description="Helical" evidence="5">
    <location>
        <begin position="84"/>
        <end position="104"/>
    </location>
</feature>
<dbReference type="Pfam" id="PF02600">
    <property type="entry name" value="DsbB"/>
    <property type="match status" value="1"/>
</dbReference>
<dbReference type="InterPro" id="IPR024199">
    <property type="entry name" value="Uncharacterised_DsbB"/>
</dbReference>
<dbReference type="InterPro" id="IPR023380">
    <property type="entry name" value="DsbB-like_sf"/>
</dbReference>
<comment type="subcellular location">
    <subcellularLocation>
        <location evidence="1">Membrane</location>
        <topology evidence="1">Multi-pass membrane protein</topology>
    </subcellularLocation>
</comment>
<dbReference type="EMBL" id="LDPZ01000020">
    <property type="protein sequence ID" value="KTQ95681.1"/>
    <property type="molecule type" value="Genomic_DNA"/>
</dbReference>
<evidence type="ECO:0000313" key="7">
    <source>
        <dbReference type="Proteomes" id="UP000078272"/>
    </source>
</evidence>
<evidence type="ECO:0000256" key="3">
    <source>
        <dbReference type="ARBA" id="ARBA00022989"/>
    </source>
</evidence>
<dbReference type="OrthoDB" id="9808637at2"/>
<accession>A0A175R8G5</accession>
<keyword evidence="3 5" id="KW-1133">Transmembrane helix</keyword>
<dbReference type="Gene3D" id="1.20.1550.10">
    <property type="entry name" value="DsbB-like"/>
    <property type="match status" value="1"/>
</dbReference>
<evidence type="ECO:0000256" key="5">
    <source>
        <dbReference type="SAM" id="Phobius"/>
    </source>
</evidence>
<comment type="caution">
    <text evidence="6">The sequence shown here is derived from an EMBL/GenBank/DDBJ whole genome shotgun (WGS) entry which is preliminary data.</text>
</comment>
<dbReference type="PATRIC" id="fig|401562.3.peg.1401"/>
<reference evidence="6 7" key="1">
    <citation type="journal article" date="2016" name="Front. Microbiol.">
        <title>Genomic Resource of Rice Seed Associated Bacteria.</title>
        <authorList>
            <person name="Midha S."/>
            <person name="Bansal K."/>
            <person name="Sharma S."/>
            <person name="Kumar N."/>
            <person name="Patil P.P."/>
            <person name="Chaudhry V."/>
            <person name="Patil P.B."/>
        </authorList>
    </citation>
    <scope>NUCLEOTIDE SEQUENCE [LARGE SCALE GENOMIC DNA]</scope>
    <source>
        <strain evidence="6 7">NS226</strain>
    </source>
</reference>
<evidence type="ECO:0000256" key="4">
    <source>
        <dbReference type="ARBA" id="ARBA00023136"/>
    </source>
</evidence>
<feature type="transmembrane region" description="Helical" evidence="5">
    <location>
        <begin position="60"/>
        <end position="77"/>
    </location>
</feature>